<keyword evidence="3" id="KW-1185">Reference proteome</keyword>
<keyword evidence="1" id="KW-0732">Signal</keyword>
<sequence>MKRKLTAIAGVVMCVGLAACTAPKDAQELSQKTVEYTCGTSNQPVTVQYTFQGYEALAAKVIYNNQAVDLTRATTSNADMVGNTFRGNGYTWTTDKFNHGNVHEAHGKMLTQDNTQTITGQNATVSNVLVKDCNAVATSPNS</sequence>
<dbReference type="Proteomes" id="UP000283474">
    <property type="component" value="Chromosome"/>
</dbReference>
<protein>
    <recommendedName>
        <fullName evidence="4">C-type lysozyme inhibitor domain-containing protein</fullName>
    </recommendedName>
</protein>
<feature type="signal peptide" evidence="1">
    <location>
        <begin position="1"/>
        <end position="26"/>
    </location>
</feature>
<accession>A0A410GG53</accession>
<evidence type="ECO:0000313" key="2">
    <source>
        <dbReference type="EMBL" id="QAA95274.1"/>
    </source>
</evidence>
<evidence type="ECO:0008006" key="4">
    <source>
        <dbReference type="Google" id="ProtNLM"/>
    </source>
</evidence>
<proteinExistence type="predicted"/>
<organism evidence="2 3">
    <name type="scientific">Pollutimonas thiosulfatoxidans</name>
    <dbReference type="NCBI Taxonomy" id="2028345"/>
    <lineage>
        <taxon>Bacteria</taxon>
        <taxon>Pseudomonadati</taxon>
        <taxon>Pseudomonadota</taxon>
        <taxon>Betaproteobacteria</taxon>
        <taxon>Burkholderiales</taxon>
        <taxon>Alcaligenaceae</taxon>
        <taxon>Pollutimonas</taxon>
    </lineage>
</organism>
<dbReference type="PROSITE" id="PS51257">
    <property type="entry name" value="PROKAR_LIPOPROTEIN"/>
    <property type="match status" value="1"/>
</dbReference>
<gene>
    <name evidence="2" type="ORF">CKA81_16445</name>
</gene>
<dbReference type="KEGG" id="pus:CKA81_16445"/>
<dbReference type="RefSeq" id="WP_128356268.1">
    <property type="nucleotide sequence ID" value="NZ_CP022987.1"/>
</dbReference>
<evidence type="ECO:0000313" key="3">
    <source>
        <dbReference type="Proteomes" id="UP000283474"/>
    </source>
</evidence>
<reference evidence="2 3" key="1">
    <citation type="submission" date="2017-08" db="EMBL/GenBank/DDBJ databases">
        <authorList>
            <person name="Park S.-J."/>
            <person name="Kim H."/>
        </authorList>
    </citation>
    <scope>NUCLEOTIDE SEQUENCE [LARGE SCALE GENOMIC DNA]</scope>
    <source>
        <strain evidence="3">ye3</strain>
    </source>
</reference>
<dbReference type="OrthoDB" id="8686679at2"/>
<evidence type="ECO:0000256" key="1">
    <source>
        <dbReference type="SAM" id="SignalP"/>
    </source>
</evidence>
<feature type="chain" id="PRO_5019104962" description="C-type lysozyme inhibitor domain-containing protein" evidence="1">
    <location>
        <begin position="27"/>
        <end position="142"/>
    </location>
</feature>
<dbReference type="EMBL" id="CP022987">
    <property type="protein sequence ID" value="QAA95274.1"/>
    <property type="molecule type" value="Genomic_DNA"/>
</dbReference>
<name>A0A410GG53_9BURK</name>
<dbReference type="AlphaFoldDB" id="A0A410GG53"/>